<protein>
    <submittedName>
        <fullName evidence="2">Uncharacterized protein</fullName>
    </submittedName>
</protein>
<feature type="region of interest" description="Disordered" evidence="1">
    <location>
        <begin position="1"/>
        <end position="30"/>
    </location>
</feature>
<proteinExistence type="predicted"/>
<reference evidence="2" key="1">
    <citation type="submission" date="2021-06" db="EMBL/GenBank/DDBJ databases">
        <title>Comparative genomics, transcriptomics and evolutionary studies reveal genomic signatures of adaptation to plant cell wall in hemibiotrophic fungi.</title>
        <authorList>
            <consortium name="DOE Joint Genome Institute"/>
            <person name="Baroncelli R."/>
            <person name="Diaz J.F."/>
            <person name="Benocci T."/>
            <person name="Peng M."/>
            <person name="Battaglia E."/>
            <person name="Haridas S."/>
            <person name="Andreopoulos W."/>
            <person name="Labutti K."/>
            <person name="Pangilinan J."/>
            <person name="Floch G.L."/>
            <person name="Makela M.R."/>
            <person name="Henrissat B."/>
            <person name="Grigoriev I.V."/>
            <person name="Crouch J.A."/>
            <person name="De Vries R.P."/>
            <person name="Sukno S.A."/>
            <person name="Thon M.R."/>
        </authorList>
    </citation>
    <scope>NUCLEOTIDE SEQUENCE</scope>
    <source>
        <strain evidence="2">CBS 102054</strain>
    </source>
</reference>
<dbReference type="AlphaFoldDB" id="A0AAI9ZGX0"/>
<keyword evidence="3" id="KW-1185">Reference proteome</keyword>
<gene>
    <name evidence="2" type="ORF">BDP81DRAFT_108584</name>
</gene>
<name>A0AAI9ZGX0_9PEZI</name>
<accession>A0AAI9ZGX0</accession>
<evidence type="ECO:0000256" key="1">
    <source>
        <dbReference type="SAM" id="MobiDB-lite"/>
    </source>
</evidence>
<sequence>MPAKAAASSGPARQPVPSSLRGHPPITPSPPVFTMELQSRECPAPSRSGDAPNFCLIKLDLPGPGPRVFPRSLPVLKRTCAVDATAPPRPFLRFCPLHQHCLQQRHVAACHHVLRQVVTASKNGSKNMHDTKPTLGTVRLVARHEGSRS</sequence>
<evidence type="ECO:0000313" key="3">
    <source>
        <dbReference type="Proteomes" id="UP001243989"/>
    </source>
</evidence>
<dbReference type="GeneID" id="85466308"/>
<dbReference type="RefSeq" id="XP_060440359.1">
    <property type="nucleotide sequence ID" value="XM_060581446.1"/>
</dbReference>
<evidence type="ECO:0000313" key="2">
    <source>
        <dbReference type="EMBL" id="KAK1624364.1"/>
    </source>
</evidence>
<organism evidence="2 3">
    <name type="scientific">Colletotrichum phormii</name>
    <dbReference type="NCBI Taxonomy" id="359342"/>
    <lineage>
        <taxon>Eukaryota</taxon>
        <taxon>Fungi</taxon>
        <taxon>Dikarya</taxon>
        <taxon>Ascomycota</taxon>
        <taxon>Pezizomycotina</taxon>
        <taxon>Sordariomycetes</taxon>
        <taxon>Hypocreomycetidae</taxon>
        <taxon>Glomerellales</taxon>
        <taxon>Glomerellaceae</taxon>
        <taxon>Colletotrichum</taxon>
        <taxon>Colletotrichum acutatum species complex</taxon>
    </lineage>
</organism>
<dbReference type="EMBL" id="JAHMHQ010000024">
    <property type="protein sequence ID" value="KAK1624364.1"/>
    <property type="molecule type" value="Genomic_DNA"/>
</dbReference>
<dbReference type="Proteomes" id="UP001243989">
    <property type="component" value="Unassembled WGS sequence"/>
</dbReference>
<comment type="caution">
    <text evidence="2">The sequence shown here is derived from an EMBL/GenBank/DDBJ whole genome shotgun (WGS) entry which is preliminary data.</text>
</comment>